<organism evidence="1 2">
    <name type="scientific">Paenibacillus solisilvae</name>
    <dbReference type="NCBI Taxonomy" id="2486751"/>
    <lineage>
        <taxon>Bacteria</taxon>
        <taxon>Bacillati</taxon>
        <taxon>Bacillota</taxon>
        <taxon>Bacilli</taxon>
        <taxon>Bacillales</taxon>
        <taxon>Paenibacillaceae</taxon>
        <taxon>Paenibacillus</taxon>
    </lineage>
</organism>
<reference evidence="2" key="1">
    <citation type="journal article" date="2019" name="Int. J. Syst. Evol. Microbiol.">
        <title>The Global Catalogue of Microorganisms (GCM) 10K type strain sequencing project: providing services to taxonomists for standard genome sequencing and annotation.</title>
        <authorList>
            <consortium name="The Broad Institute Genomics Platform"/>
            <consortium name="The Broad Institute Genome Sequencing Center for Infectious Disease"/>
            <person name="Wu L."/>
            <person name="Ma J."/>
        </authorList>
    </citation>
    <scope>NUCLEOTIDE SEQUENCE [LARGE SCALE GENOMIC DNA]</scope>
    <source>
        <strain evidence="2">CGMCC 1.3240</strain>
    </source>
</reference>
<dbReference type="InterPro" id="IPR013785">
    <property type="entry name" value="Aldolase_TIM"/>
</dbReference>
<protein>
    <recommendedName>
        <fullName evidence="3">Alpha-galactosidase</fullName>
    </recommendedName>
</protein>
<dbReference type="SUPFAM" id="SSF51445">
    <property type="entry name" value="(Trans)glycosidases"/>
    <property type="match status" value="1"/>
</dbReference>
<proteinExistence type="predicted"/>
<comment type="caution">
    <text evidence="1">The sequence shown here is derived from an EMBL/GenBank/DDBJ whole genome shotgun (WGS) entry which is preliminary data.</text>
</comment>
<dbReference type="InterPro" id="IPR017853">
    <property type="entry name" value="GH"/>
</dbReference>
<evidence type="ECO:0008006" key="3">
    <source>
        <dbReference type="Google" id="ProtNLM"/>
    </source>
</evidence>
<evidence type="ECO:0000313" key="2">
    <source>
        <dbReference type="Proteomes" id="UP001596047"/>
    </source>
</evidence>
<dbReference type="Proteomes" id="UP001596047">
    <property type="component" value="Unassembled WGS sequence"/>
</dbReference>
<name>A0ABW0W143_9BACL</name>
<evidence type="ECO:0000313" key="1">
    <source>
        <dbReference type="EMBL" id="MFC5650689.1"/>
    </source>
</evidence>
<keyword evidence="2" id="KW-1185">Reference proteome</keyword>
<accession>A0ABW0W143</accession>
<gene>
    <name evidence="1" type="ORF">ACFPYJ_16465</name>
</gene>
<dbReference type="Gene3D" id="3.20.20.70">
    <property type="entry name" value="Aldolase class I"/>
    <property type="match status" value="1"/>
</dbReference>
<sequence>MTLIINSEPNAVLIETELGWSAASRLSEGHWQVKGIELTIAQHNGTAAIQLEAPGTPVKTIKLRWIEPLRGPLTVLGDHWERAYGDLEWRGIVPERTMPWYFLTHNGSVTSGYGVKTGAHSFCYWHLDREGITFSADVRNGSEGVQLGQRRLDVAEIVGYEGVEGESSFAAATRFCAVMCERPLMPAQPVYGGNNWYYAYGNSSHQEILEDSKFMSSLASSAANRPYMVIDDGWQLTSGGGACNGGPWVGNKQFPRMEQLAGEMKEIGVKPGIWFRPLLTNDSDVTEGIRYTAGGGNVLDPSVRSVLDYIAESQSRMVSWGFEMIKHDFTTFDILGQWGFQMKSRTNALTQRFHDRSRTTAEIILELYRVLRKSAGSSIIIGCNTVSHLAAGLFEIQRTGDDTSGKSWERTRYMGVNTLAFRMPQHGTFYSHDADCIGITDQIPWELNRQWLDLLAGSGTPLFVSASPSSVTKEQEAAIRAAFDLAAEPLPPGVPLDWHETTCPSRWLLNGKEREFAWSRESAALLTSEDNSWWK</sequence>
<dbReference type="RefSeq" id="WP_379189265.1">
    <property type="nucleotide sequence ID" value="NZ_JBHSOW010000060.1"/>
</dbReference>
<dbReference type="EMBL" id="JBHSOW010000060">
    <property type="protein sequence ID" value="MFC5650689.1"/>
    <property type="molecule type" value="Genomic_DNA"/>
</dbReference>